<dbReference type="EMBL" id="OIVN01001114">
    <property type="protein sequence ID" value="SPC90050.1"/>
    <property type="molecule type" value="Genomic_DNA"/>
</dbReference>
<accession>A0A2N9FSK0</accession>
<evidence type="ECO:0000313" key="1">
    <source>
        <dbReference type="EMBL" id="SPC90050.1"/>
    </source>
</evidence>
<gene>
    <name evidence="1" type="ORF">FSB_LOCUS17932</name>
</gene>
<sequence>MVAPWRRWWRFGQRSGEISPDPARSHQIWRDLTKSGNQLLGTAKNQTRKKSDGGGGYRRWRSTRCVEVWRCRSTRCVEGWRWRSMRVWRGGGATAWRGGGAASWQHGGCCGVAAWKALWACGVEIFFLEEPNLVEVLEDLSRRVMRYAASFDLAVFAEQQGGGSIRRIRRSLRAEELRNDLDSSDLVGVKERMSSTF</sequence>
<organism evidence="1">
    <name type="scientific">Fagus sylvatica</name>
    <name type="common">Beechnut</name>
    <dbReference type="NCBI Taxonomy" id="28930"/>
    <lineage>
        <taxon>Eukaryota</taxon>
        <taxon>Viridiplantae</taxon>
        <taxon>Streptophyta</taxon>
        <taxon>Embryophyta</taxon>
        <taxon>Tracheophyta</taxon>
        <taxon>Spermatophyta</taxon>
        <taxon>Magnoliopsida</taxon>
        <taxon>eudicotyledons</taxon>
        <taxon>Gunneridae</taxon>
        <taxon>Pentapetalae</taxon>
        <taxon>rosids</taxon>
        <taxon>fabids</taxon>
        <taxon>Fagales</taxon>
        <taxon>Fagaceae</taxon>
        <taxon>Fagus</taxon>
    </lineage>
</organism>
<reference evidence="1" key="1">
    <citation type="submission" date="2018-02" db="EMBL/GenBank/DDBJ databases">
        <authorList>
            <person name="Cohen D.B."/>
            <person name="Kent A.D."/>
        </authorList>
    </citation>
    <scope>NUCLEOTIDE SEQUENCE</scope>
</reference>
<name>A0A2N9FSK0_FAGSY</name>
<protein>
    <submittedName>
        <fullName evidence="1">Uncharacterized protein</fullName>
    </submittedName>
</protein>
<proteinExistence type="predicted"/>
<dbReference type="AlphaFoldDB" id="A0A2N9FSK0"/>